<gene>
    <name evidence="4" type="ORF">N0V91_008495</name>
</gene>
<evidence type="ECO:0000259" key="3">
    <source>
        <dbReference type="PROSITE" id="PS50157"/>
    </source>
</evidence>
<feature type="domain" description="C2H2-type" evidence="3">
    <location>
        <begin position="163"/>
        <end position="192"/>
    </location>
</feature>
<feature type="chain" id="PRO_5040838460" description="C2H2-type domain-containing protein" evidence="2">
    <location>
        <begin position="21"/>
        <end position="261"/>
    </location>
</feature>
<comment type="caution">
    <text evidence="4">The sequence shown here is derived from an EMBL/GenBank/DDBJ whole genome shotgun (WGS) entry which is preliminary data.</text>
</comment>
<keyword evidence="2" id="KW-0732">Signal</keyword>
<dbReference type="OrthoDB" id="8922241at2759"/>
<feature type="signal peptide" evidence="2">
    <location>
        <begin position="1"/>
        <end position="20"/>
    </location>
</feature>
<dbReference type="InterPro" id="IPR013087">
    <property type="entry name" value="Znf_C2H2_type"/>
</dbReference>
<sequence length="261" mass="29192">MNSRLVIVVLFTLCIQPAAAASPAMDSSYLMPSMEQFYADFDGTLRCLECAYAYIDCACALSQSSSSYFSPPSNESSFYELPTAKGYTSQVDLTEVMNFVNDSPQFPMDDSFHFINDNATTVQPVTVQAHVDDTYLPGCRLPASPAESQCGPQRRQAPRKNGFVCTVEGCNKAFDRNCELNRHLKVHLGRNERPHRCTCGEGFLYPKDLARHQRKHVKQAAAKVIFYCHVPGCTNTEGFSRRDNLLRHHRRQHEGVASPPA</sequence>
<evidence type="ECO:0000313" key="4">
    <source>
        <dbReference type="EMBL" id="KAJ4400657.1"/>
    </source>
</evidence>
<evidence type="ECO:0000256" key="2">
    <source>
        <dbReference type="SAM" id="SignalP"/>
    </source>
</evidence>
<dbReference type="PANTHER" id="PTHR46179">
    <property type="entry name" value="ZINC FINGER PROTEIN"/>
    <property type="match status" value="1"/>
</dbReference>
<dbReference type="GO" id="GO:0005634">
    <property type="term" value="C:nucleus"/>
    <property type="evidence" value="ECO:0007669"/>
    <property type="project" value="TreeGrafter"/>
</dbReference>
<dbReference type="PROSITE" id="PS00028">
    <property type="entry name" value="ZINC_FINGER_C2H2_1"/>
    <property type="match status" value="1"/>
</dbReference>
<accession>A0A9W8Z8R6</accession>
<evidence type="ECO:0000313" key="5">
    <source>
        <dbReference type="Proteomes" id="UP001140510"/>
    </source>
</evidence>
<evidence type="ECO:0000256" key="1">
    <source>
        <dbReference type="PROSITE-ProRule" id="PRU00042"/>
    </source>
</evidence>
<dbReference type="InterPro" id="IPR036236">
    <property type="entry name" value="Znf_C2H2_sf"/>
</dbReference>
<keyword evidence="1" id="KW-0863">Zinc-finger</keyword>
<dbReference type="EMBL" id="JAPEVA010000085">
    <property type="protein sequence ID" value="KAJ4400657.1"/>
    <property type="molecule type" value="Genomic_DNA"/>
</dbReference>
<name>A0A9W8Z8R6_9PLEO</name>
<dbReference type="InterPro" id="IPR051061">
    <property type="entry name" value="Zinc_finger_trans_reg"/>
</dbReference>
<dbReference type="SUPFAM" id="SSF57667">
    <property type="entry name" value="beta-beta-alpha zinc fingers"/>
    <property type="match status" value="1"/>
</dbReference>
<dbReference type="Gene3D" id="3.30.160.60">
    <property type="entry name" value="Classic Zinc Finger"/>
    <property type="match status" value="3"/>
</dbReference>
<dbReference type="Pfam" id="PF00096">
    <property type="entry name" value="zf-C2H2"/>
    <property type="match status" value="1"/>
</dbReference>
<dbReference type="PANTHER" id="PTHR46179:SF24">
    <property type="entry name" value="C2H2-TYPE DOMAIN-CONTAINING PROTEIN"/>
    <property type="match status" value="1"/>
</dbReference>
<protein>
    <recommendedName>
        <fullName evidence="3">C2H2-type domain-containing protein</fullName>
    </recommendedName>
</protein>
<keyword evidence="1" id="KW-0862">Zinc</keyword>
<dbReference type="SMART" id="SM00355">
    <property type="entry name" value="ZnF_C2H2"/>
    <property type="match status" value="3"/>
</dbReference>
<dbReference type="GO" id="GO:0008270">
    <property type="term" value="F:zinc ion binding"/>
    <property type="evidence" value="ECO:0007669"/>
    <property type="project" value="UniProtKB-KW"/>
</dbReference>
<organism evidence="4 5">
    <name type="scientific">Didymella pomorum</name>
    <dbReference type="NCBI Taxonomy" id="749634"/>
    <lineage>
        <taxon>Eukaryota</taxon>
        <taxon>Fungi</taxon>
        <taxon>Dikarya</taxon>
        <taxon>Ascomycota</taxon>
        <taxon>Pezizomycotina</taxon>
        <taxon>Dothideomycetes</taxon>
        <taxon>Pleosporomycetidae</taxon>
        <taxon>Pleosporales</taxon>
        <taxon>Pleosporineae</taxon>
        <taxon>Didymellaceae</taxon>
        <taxon>Didymella</taxon>
    </lineage>
</organism>
<keyword evidence="5" id="KW-1185">Reference proteome</keyword>
<dbReference type="Proteomes" id="UP001140510">
    <property type="component" value="Unassembled WGS sequence"/>
</dbReference>
<proteinExistence type="predicted"/>
<dbReference type="PROSITE" id="PS50157">
    <property type="entry name" value="ZINC_FINGER_C2H2_2"/>
    <property type="match status" value="1"/>
</dbReference>
<dbReference type="GO" id="GO:0006357">
    <property type="term" value="P:regulation of transcription by RNA polymerase II"/>
    <property type="evidence" value="ECO:0007669"/>
    <property type="project" value="TreeGrafter"/>
</dbReference>
<dbReference type="AlphaFoldDB" id="A0A9W8Z8R6"/>
<keyword evidence="1" id="KW-0479">Metal-binding</keyword>
<reference evidence="4" key="1">
    <citation type="submission" date="2022-10" db="EMBL/GenBank/DDBJ databases">
        <title>Tapping the CABI collections for fungal endophytes: first genome assemblies for Collariella, Neodidymelliopsis, Ascochyta clinopodiicola, Didymella pomorum, Didymosphaeria variabile, Neocosmospora piperis and Neocucurbitaria cava.</title>
        <authorList>
            <person name="Hill R."/>
        </authorList>
    </citation>
    <scope>NUCLEOTIDE SEQUENCE</scope>
    <source>
        <strain evidence="4">IMI 355091</strain>
    </source>
</reference>